<evidence type="ECO:0000256" key="1">
    <source>
        <dbReference type="ARBA" id="ARBA00008791"/>
    </source>
</evidence>
<accession>A0AAE7CP48</accession>
<dbReference type="SUPFAM" id="SSF52402">
    <property type="entry name" value="Adenine nucleotide alpha hydrolases-like"/>
    <property type="match status" value="2"/>
</dbReference>
<sequence length="311" mass="33192">MDAPAARALPRPLVVGVDGSEPSLRAVDWAADEAVLRGVPLRVVYACLWERYEGAALARDIGRPSAVPLAQDVVGAAARRARARQPALRVTADVVLEEPEYALVREGRNASALVVGTRGRGGLAEALLGSVSLAVAAHADCPVIVLRGGHDHQATPPVRGRVVVGVGDETKDSPVVRFAHEEARRRGVPLDAVRAWRCPARESTDHPLLAGEPARLHEEQAVEELDAALRDVPADVDVRRRTVEGPARRVLVDASHEADLLVVGARRRGGRFGLQLGRVAHAALHHSACPVVVVPHPAGTTDDPAQWTDRR</sequence>
<dbReference type="Proteomes" id="UP000502504">
    <property type="component" value="Chromosome"/>
</dbReference>
<feature type="domain" description="UspA" evidence="2">
    <location>
        <begin position="161"/>
        <end position="295"/>
    </location>
</feature>
<protein>
    <submittedName>
        <fullName evidence="4">Universal stress protein</fullName>
    </submittedName>
</protein>
<reference evidence="3 5" key="1">
    <citation type="submission" date="2015-07" db="EMBL/GenBank/DDBJ databases">
        <title>Draft Genome Sequence of Streptomyces antibioticus, IMRU 3720 reveals insights in the evolution of actinomycin biosynthetic gene clusters in Streptomyces.</title>
        <authorList>
            <person name="Crnovcic I."/>
            <person name="Ruckert C."/>
            <person name="Kalinowksi J."/>
            <person name="Keller U."/>
        </authorList>
    </citation>
    <scope>NUCLEOTIDE SEQUENCE [LARGE SCALE GENOMIC DNA]</scope>
    <source>
        <strain evidence="3 5">DSM 41481</strain>
    </source>
</reference>
<name>A0AAE7CP48_STRAT</name>
<evidence type="ECO:0000313" key="4">
    <source>
        <dbReference type="EMBL" id="QIT47393.1"/>
    </source>
</evidence>
<feature type="domain" description="UspA" evidence="2">
    <location>
        <begin position="11"/>
        <end position="147"/>
    </location>
</feature>
<dbReference type="Proteomes" id="UP000190306">
    <property type="component" value="Chromosome"/>
</dbReference>
<evidence type="ECO:0000313" key="3">
    <source>
        <dbReference type="EMBL" id="OOQ47084.1"/>
    </source>
</evidence>
<dbReference type="Pfam" id="PF00582">
    <property type="entry name" value="Usp"/>
    <property type="match status" value="2"/>
</dbReference>
<evidence type="ECO:0000313" key="6">
    <source>
        <dbReference type="Proteomes" id="UP000502504"/>
    </source>
</evidence>
<organism evidence="4 6">
    <name type="scientific">Streptomyces antibioticus</name>
    <dbReference type="NCBI Taxonomy" id="1890"/>
    <lineage>
        <taxon>Bacteria</taxon>
        <taxon>Bacillati</taxon>
        <taxon>Actinomycetota</taxon>
        <taxon>Actinomycetes</taxon>
        <taxon>Kitasatosporales</taxon>
        <taxon>Streptomycetaceae</taxon>
        <taxon>Streptomyces</taxon>
    </lineage>
</organism>
<dbReference type="PRINTS" id="PR01438">
    <property type="entry name" value="UNVRSLSTRESS"/>
</dbReference>
<dbReference type="InterPro" id="IPR014729">
    <property type="entry name" value="Rossmann-like_a/b/a_fold"/>
</dbReference>
<comment type="similarity">
    <text evidence="1">Belongs to the universal stress protein A family.</text>
</comment>
<proteinExistence type="inferred from homology"/>
<reference evidence="4 6" key="2">
    <citation type="submission" date="2020-03" db="EMBL/GenBank/DDBJ databases">
        <title>Is there a link between lipid content and antibiotic production in Streptomyces?</title>
        <authorList>
            <person name="David M."/>
            <person name="Lejeune C."/>
            <person name="Abreu S."/>
            <person name="Thibessard A."/>
            <person name="Leblond P."/>
            <person name="Chaminade P."/>
            <person name="Virolle M.-J."/>
        </authorList>
    </citation>
    <scope>NUCLEOTIDE SEQUENCE [LARGE SCALE GENOMIC DNA]</scope>
    <source>
        <strain evidence="4 6">DSM 41481</strain>
    </source>
</reference>
<dbReference type="InterPro" id="IPR006016">
    <property type="entry name" value="UspA"/>
</dbReference>
<evidence type="ECO:0000313" key="5">
    <source>
        <dbReference type="Proteomes" id="UP000190306"/>
    </source>
</evidence>
<dbReference type="PANTHER" id="PTHR46553">
    <property type="entry name" value="ADENINE NUCLEOTIDE ALPHA HYDROLASES-LIKE SUPERFAMILY PROTEIN"/>
    <property type="match status" value="1"/>
</dbReference>
<dbReference type="EMBL" id="CP050692">
    <property type="protein sequence ID" value="QIT47393.1"/>
    <property type="molecule type" value="Genomic_DNA"/>
</dbReference>
<dbReference type="RefSeq" id="WP_078635658.1">
    <property type="nucleotide sequence ID" value="NZ_CM007717.1"/>
</dbReference>
<dbReference type="PANTHER" id="PTHR46553:SF3">
    <property type="entry name" value="ADENINE NUCLEOTIDE ALPHA HYDROLASES-LIKE SUPERFAMILY PROTEIN"/>
    <property type="match status" value="1"/>
</dbReference>
<dbReference type="Gene3D" id="3.40.50.620">
    <property type="entry name" value="HUPs"/>
    <property type="match status" value="2"/>
</dbReference>
<dbReference type="EMBL" id="LHQL01000014">
    <property type="protein sequence ID" value="OOQ47084.1"/>
    <property type="molecule type" value="Genomic_DNA"/>
</dbReference>
<evidence type="ECO:0000259" key="2">
    <source>
        <dbReference type="Pfam" id="PF00582"/>
    </source>
</evidence>
<gene>
    <name evidence="3" type="ORF">AFM16_30365</name>
    <name evidence="4" type="ORF">HCX60_30910</name>
</gene>
<keyword evidence="5" id="KW-1185">Reference proteome</keyword>
<dbReference type="InterPro" id="IPR006015">
    <property type="entry name" value="Universal_stress_UspA"/>
</dbReference>
<dbReference type="AlphaFoldDB" id="A0AAE7CP48"/>